<dbReference type="Proteomes" id="UP000286097">
    <property type="component" value="Unassembled WGS sequence"/>
</dbReference>
<feature type="compositionally biased region" description="Basic and acidic residues" evidence="1">
    <location>
        <begin position="299"/>
        <end position="312"/>
    </location>
</feature>
<gene>
    <name evidence="3" type="ORF">DD237_000096</name>
    <name evidence="2" type="ORF">DD238_002091</name>
</gene>
<evidence type="ECO:0000313" key="2">
    <source>
        <dbReference type="EMBL" id="RMX66412.1"/>
    </source>
</evidence>
<dbReference type="EMBL" id="QLLG01000204">
    <property type="protein sequence ID" value="RMX66412.1"/>
    <property type="molecule type" value="Genomic_DNA"/>
</dbReference>
<dbReference type="VEuPathDB" id="FungiDB:DD237_000096"/>
<dbReference type="Proteomes" id="UP000282087">
    <property type="component" value="Unassembled WGS sequence"/>
</dbReference>
<reference evidence="4 5" key="1">
    <citation type="submission" date="2018-06" db="EMBL/GenBank/DDBJ databases">
        <title>Comparative genomics of downy mildews reveals potential adaptations to biotrophy.</title>
        <authorList>
            <person name="Fletcher K."/>
            <person name="Klosterman S.J."/>
            <person name="Derevnina L."/>
            <person name="Martin F."/>
            <person name="Koike S."/>
            <person name="Reyes Chin-Wo S."/>
            <person name="Mou B."/>
            <person name="Michelmore R."/>
        </authorList>
    </citation>
    <scope>NUCLEOTIDE SEQUENCE [LARGE SCALE GENOMIC DNA]</scope>
    <source>
        <strain evidence="3 5">R13</strain>
        <strain evidence="2 4">R14</strain>
    </source>
</reference>
<evidence type="ECO:0000313" key="4">
    <source>
        <dbReference type="Proteomes" id="UP000282087"/>
    </source>
</evidence>
<sequence>MESATNVKTLIDQFELMARANAVSSAPRSHSVSTFKKTTQLKADNLLVKKNIQHMITNSSHTPSKPVQMIQNAEKAVEPVEDLSREKEEVLRDTSRKASFYKRLTVHTSDKYDTTALDSYDSTFCSKVPRSPSYSTASTCSLDSLLSPQDSILHELLQKPSETNTEVVSRSRRPARDENLQLTITSKWIPATSNRRSLLVRKPPFMTTKESSIPVPKSTSLSSKSARSAVVSSRPVKSLSNISSSPRYMNYASSPRYSATKAWNIERRRQLEERNRSLAIDKAKLPIAKQHTRHTRRSSRVERNKCGHDCTISRRTSTQQN</sequence>
<evidence type="ECO:0000313" key="3">
    <source>
        <dbReference type="EMBL" id="RQM18246.1"/>
    </source>
</evidence>
<organism evidence="2 4">
    <name type="scientific">Peronospora effusa</name>
    <dbReference type="NCBI Taxonomy" id="542832"/>
    <lineage>
        <taxon>Eukaryota</taxon>
        <taxon>Sar</taxon>
        <taxon>Stramenopiles</taxon>
        <taxon>Oomycota</taxon>
        <taxon>Peronosporomycetes</taxon>
        <taxon>Peronosporales</taxon>
        <taxon>Peronosporaceae</taxon>
        <taxon>Peronospora</taxon>
    </lineage>
</organism>
<dbReference type="EMBL" id="QKXF01000081">
    <property type="protein sequence ID" value="RQM18246.1"/>
    <property type="molecule type" value="Genomic_DNA"/>
</dbReference>
<feature type="region of interest" description="Disordered" evidence="1">
    <location>
        <begin position="289"/>
        <end position="321"/>
    </location>
</feature>
<proteinExistence type="predicted"/>
<name>A0A3M6VJD0_9STRA</name>
<evidence type="ECO:0000256" key="1">
    <source>
        <dbReference type="SAM" id="MobiDB-lite"/>
    </source>
</evidence>
<dbReference type="AlphaFoldDB" id="A0A3M6VJD0"/>
<evidence type="ECO:0000313" key="5">
    <source>
        <dbReference type="Proteomes" id="UP000286097"/>
    </source>
</evidence>
<keyword evidence="4" id="KW-1185">Reference proteome</keyword>
<protein>
    <submittedName>
        <fullName evidence="2">Uncharacterized protein</fullName>
    </submittedName>
</protein>
<accession>A0A3M6VJD0</accession>
<comment type="caution">
    <text evidence="2">The sequence shown here is derived from an EMBL/GenBank/DDBJ whole genome shotgun (WGS) entry which is preliminary data.</text>
</comment>
<dbReference type="OrthoDB" id="120721at2759"/>